<name>X1S7K7_9ZZZZ</name>
<organism evidence="1">
    <name type="scientific">marine sediment metagenome</name>
    <dbReference type="NCBI Taxonomy" id="412755"/>
    <lineage>
        <taxon>unclassified sequences</taxon>
        <taxon>metagenomes</taxon>
        <taxon>ecological metagenomes</taxon>
    </lineage>
</organism>
<comment type="caution">
    <text evidence="1">The sequence shown here is derived from an EMBL/GenBank/DDBJ whole genome shotgun (WGS) entry which is preliminary data.</text>
</comment>
<gene>
    <name evidence="1" type="ORF">S12H4_13401</name>
</gene>
<accession>X1S7K7</accession>
<evidence type="ECO:0000313" key="1">
    <source>
        <dbReference type="EMBL" id="GAI75081.1"/>
    </source>
</evidence>
<dbReference type="AlphaFoldDB" id="X1S7K7"/>
<evidence type="ECO:0008006" key="2">
    <source>
        <dbReference type="Google" id="ProtNLM"/>
    </source>
</evidence>
<protein>
    <recommendedName>
        <fullName evidence="2">PD-(D/E)XK endonuclease-like domain-containing protein</fullName>
    </recommendedName>
</protein>
<proteinExistence type="predicted"/>
<sequence>MEAQSTKEFKITMKETDMLNAWLWDKHREDLQWRRVRLGVLPTKEMARMYMTILRWADAIVIHDGVVYIVEAKLRAAPGAVGQLKLYKKLLGNTLEFKQYWNWPVQMLLLSSVMDLNMAELASDEDIAFEVFTIEDVNRVRLETMQPVLMK</sequence>
<reference evidence="1" key="1">
    <citation type="journal article" date="2014" name="Front. Microbiol.">
        <title>High frequency of phylogenetically diverse reductive dehalogenase-homologous genes in deep subseafloor sedimentary metagenomes.</title>
        <authorList>
            <person name="Kawai M."/>
            <person name="Futagami T."/>
            <person name="Toyoda A."/>
            <person name="Takaki Y."/>
            <person name="Nishi S."/>
            <person name="Hori S."/>
            <person name="Arai W."/>
            <person name="Tsubouchi T."/>
            <person name="Morono Y."/>
            <person name="Uchiyama I."/>
            <person name="Ito T."/>
            <person name="Fujiyama A."/>
            <person name="Inagaki F."/>
            <person name="Takami H."/>
        </authorList>
    </citation>
    <scope>NUCLEOTIDE SEQUENCE</scope>
    <source>
        <strain evidence="1">Expedition CK06-06</strain>
    </source>
</reference>
<dbReference type="EMBL" id="BARW01006383">
    <property type="protein sequence ID" value="GAI75081.1"/>
    <property type="molecule type" value="Genomic_DNA"/>
</dbReference>